<keyword evidence="6" id="KW-0378">Hydrolase</keyword>
<keyword evidence="7" id="KW-0539">Nucleus</keyword>
<dbReference type="GO" id="GO:0005634">
    <property type="term" value="C:nucleus"/>
    <property type="evidence" value="ECO:0007669"/>
    <property type="project" value="UniProtKB-SubCell"/>
</dbReference>
<evidence type="ECO:0000256" key="3">
    <source>
        <dbReference type="ARBA" id="ARBA00006958"/>
    </source>
</evidence>
<dbReference type="PANTHER" id="PTHR22930:SF269">
    <property type="entry name" value="NUCLEASE HARBI1-LIKE PROTEIN"/>
    <property type="match status" value="1"/>
</dbReference>
<dbReference type="Proteomes" id="UP000478052">
    <property type="component" value="Unassembled WGS sequence"/>
</dbReference>
<evidence type="ECO:0000256" key="1">
    <source>
        <dbReference type="ARBA" id="ARBA00001968"/>
    </source>
</evidence>
<comment type="cofactor">
    <cofactor evidence="1">
        <name>a divalent metal cation</name>
        <dbReference type="ChEBI" id="CHEBI:60240"/>
    </cofactor>
</comment>
<gene>
    <name evidence="9" type="ORF">FWK35_00021096</name>
</gene>
<dbReference type="EMBL" id="VUJU01006783">
    <property type="protein sequence ID" value="KAF0747615.1"/>
    <property type="molecule type" value="Genomic_DNA"/>
</dbReference>
<keyword evidence="5" id="KW-0479">Metal-binding</keyword>
<dbReference type="GO" id="GO:0004518">
    <property type="term" value="F:nuclease activity"/>
    <property type="evidence" value="ECO:0007669"/>
    <property type="project" value="UniProtKB-KW"/>
</dbReference>
<sequence>MDALVAEVVCRRKNAISVFLLIEKLRRRNNVTKPARLWSRSWLLRRDKHQSVLNMLFEELGPEDPACFTNFTRMQEDYWNELLTLVTPLIQKKDTVMRKAISPRDRLSVTLRYLATGNTFKDLSYSTRIAPNTISSIVRSTLAAIIQILEPRVINLPSTADKWELVGHKFEMLWNFPHCIGSLDGKHINFRPARKEGSKFRNYKGKDSIVLLALVDAEYKFLFVDIGMNGQMHDSAVFRKSPLGNKVYSNTLPLPFPCEVPGFNYKLPYVIVGDDAFALKPNLLKPYPSRGLTLDKRFFNYRLSRARRTVENAFGILANRWRVLLSTIPLDVDLVETITYACVLLHNYLITKKNSHQWYVPNNYRISNNFNTNSHEEQLSEHQYGLEQQNTGNRSCNNALEIRDKFCEYFNTAGAVPFQYTAIEMGNW</sequence>
<name>A0A6G0Y1U7_APHCR</name>
<evidence type="ECO:0000313" key="9">
    <source>
        <dbReference type="EMBL" id="KAF0747615.1"/>
    </source>
</evidence>
<dbReference type="Pfam" id="PF13359">
    <property type="entry name" value="DDE_Tnp_4"/>
    <property type="match status" value="1"/>
</dbReference>
<evidence type="ECO:0000256" key="4">
    <source>
        <dbReference type="ARBA" id="ARBA00022722"/>
    </source>
</evidence>
<dbReference type="InterPro" id="IPR027806">
    <property type="entry name" value="HARBI1_dom"/>
</dbReference>
<keyword evidence="4" id="KW-0540">Nuclease</keyword>
<dbReference type="InterPro" id="IPR045249">
    <property type="entry name" value="HARBI1-like"/>
</dbReference>
<comment type="caution">
    <text evidence="9">The sequence shown here is derived from an EMBL/GenBank/DDBJ whole genome shotgun (WGS) entry which is preliminary data.</text>
</comment>
<evidence type="ECO:0000256" key="5">
    <source>
        <dbReference type="ARBA" id="ARBA00022723"/>
    </source>
</evidence>
<evidence type="ECO:0000259" key="8">
    <source>
        <dbReference type="Pfam" id="PF13359"/>
    </source>
</evidence>
<accession>A0A6G0Y1U7</accession>
<comment type="subcellular location">
    <subcellularLocation>
        <location evidence="2">Nucleus</location>
    </subcellularLocation>
</comment>
<reference evidence="9 10" key="1">
    <citation type="submission" date="2019-08" db="EMBL/GenBank/DDBJ databases">
        <title>Whole genome of Aphis craccivora.</title>
        <authorList>
            <person name="Voronova N.V."/>
            <person name="Shulinski R.S."/>
            <person name="Bandarenka Y.V."/>
            <person name="Zhorov D.G."/>
            <person name="Warner D."/>
        </authorList>
    </citation>
    <scope>NUCLEOTIDE SEQUENCE [LARGE SCALE GENOMIC DNA]</scope>
    <source>
        <strain evidence="9">180601</strain>
        <tissue evidence="9">Whole Body</tissue>
    </source>
</reference>
<keyword evidence="10" id="KW-1185">Reference proteome</keyword>
<dbReference type="PANTHER" id="PTHR22930">
    <property type="match status" value="1"/>
</dbReference>
<evidence type="ECO:0000256" key="6">
    <source>
        <dbReference type="ARBA" id="ARBA00022801"/>
    </source>
</evidence>
<dbReference type="OrthoDB" id="6589224at2759"/>
<dbReference type="AlphaFoldDB" id="A0A6G0Y1U7"/>
<dbReference type="GO" id="GO:0016787">
    <property type="term" value="F:hydrolase activity"/>
    <property type="evidence" value="ECO:0007669"/>
    <property type="project" value="UniProtKB-KW"/>
</dbReference>
<organism evidence="9 10">
    <name type="scientific">Aphis craccivora</name>
    <name type="common">Cowpea aphid</name>
    <dbReference type="NCBI Taxonomy" id="307492"/>
    <lineage>
        <taxon>Eukaryota</taxon>
        <taxon>Metazoa</taxon>
        <taxon>Ecdysozoa</taxon>
        <taxon>Arthropoda</taxon>
        <taxon>Hexapoda</taxon>
        <taxon>Insecta</taxon>
        <taxon>Pterygota</taxon>
        <taxon>Neoptera</taxon>
        <taxon>Paraneoptera</taxon>
        <taxon>Hemiptera</taxon>
        <taxon>Sternorrhyncha</taxon>
        <taxon>Aphidomorpha</taxon>
        <taxon>Aphidoidea</taxon>
        <taxon>Aphididae</taxon>
        <taxon>Aphidini</taxon>
        <taxon>Aphis</taxon>
        <taxon>Aphis</taxon>
    </lineage>
</organism>
<feature type="domain" description="DDE Tnp4" evidence="8">
    <location>
        <begin position="183"/>
        <end position="347"/>
    </location>
</feature>
<evidence type="ECO:0000256" key="7">
    <source>
        <dbReference type="ARBA" id="ARBA00023242"/>
    </source>
</evidence>
<protein>
    <submittedName>
        <fullName evidence="9">Protein ALP1-like</fullName>
    </submittedName>
</protein>
<proteinExistence type="inferred from homology"/>
<dbReference type="GO" id="GO:0046872">
    <property type="term" value="F:metal ion binding"/>
    <property type="evidence" value="ECO:0007669"/>
    <property type="project" value="UniProtKB-KW"/>
</dbReference>
<evidence type="ECO:0000256" key="2">
    <source>
        <dbReference type="ARBA" id="ARBA00004123"/>
    </source>
</evidence>
<comment type="similarity">
    <text evidence="3">Belongs to the HARBI1 family.</text>
</comment>
<evidence type="ECO:0000313" key="10">
    <source>
        <dbReference type="Proteomes" id="UP000478052"/>
    </source>
</evidence>